<dbReference type="PANTHER" id="PTHR35908:SF1">
    <property type="entry name" value="CONSERVED PROTEIN"/>
    <property type="match status" value="1"/>
</dbReference>
<dbReference type="Gene3D" id="3.10.180.10">
    <property type="entry name" value="2,3-Dihydroxybiphenyl 1,2-Dioxygenase, domain 1"/>
    <property type="match status" value="1"/>
</dbReference>
<dbReference type="PROSITE" id="PS51819">
    <property type="entry name" value="VOC"/>
    <property type="match status" value="1"/>
</dbReference>
<sequence length="151" mass="16664">MAVHFKICVDCADPHLLAAFWAEAMGYRVEDHSELIANLLDQGLIEEEILTEVDGRRAFKEFAAVNDPDAPLDPATGRTTGMRVLFQVVPEPKTVKNRIHLDLHVGIDNIDAEVERLVALGATRLSDRFDEGGATWVVIGDPEGNEFCVHS</sequence>
<reference evidence="3" key="1">
    <citation type="submission" date="2016-10" db="EMBL/GenBank/DDBJ databases">
        <authorList>
            <person name="Varghese N."/>
            <person name="Submissions S."/>
        </authorList>
    </citation>
    <scope>NUCLEOTIDE SEQUENCE [LARGE SCALE GENOMIC DNA]</scope>
    <source>
        <strain evidence="3">CGMCC 4.3516</strain>
    </source>
</reference>
<gene>
    <name evidence="2" type="ORF">SAMN05216270_11277</name>
</gene>
<dbReference type="STRING" id="58114.SAMN05216270_11277"/>
<protein>
    <recommendedName>
        <fullName evidence="1">VOC domain-containing protein</fullName>
    </recommendedName>
</protein>
<dbReference type="OrthoDB" id="3212826at2"/>
<evidence type="ECO:0000313" key="3">
    <source>
        <dbReference type="Proteomes" id="UP000198949"/>
    </source>
</evidence>
<dbReference type="SUPFAM" id="SSF54593">
    <property type="entry name" value="Glyoxalase/Bleomycin resistance protein/Dihydroxybiphenyl dioxygenase"/>
    <property type="match status" value="1"/>
</dbReference>
<keyword evidence="3" id="KW-1185">Reference proteome</keyword>
<dbReference type="InterPro" id="IPR037523">
    <property type="entry name" value="VOC_core"/>
</dbReference>
<dbReference type="EMBL" id="FNAD01000012">
    <property type="protein sequence ID" value="SDE08390.1"/>
    <property type="molecule type" value="Genomic_DNA"/>
</dbReference>
<accession>A0A1G7A0T8</accession>
<dbReference type="Proteomes" id="UP000198949">
    <property type="component" value="Unassembled WGS sequence"/>
</dbReference>
<dbReference type="PANTHER" id="PTHR35908">
    <property type="entry name" value="HYPOTHETICAL FUSION PROTEIN"/>
    <property type="match status" value="1"/>
</dbReference>
<evidence type="ECO:0000313" key="2">
    <source>
        <dbReference type="EMBL" id="SDE08390.1"/>
    </source>
</evidence>
<dbReference type="RefSeq" id="WP_091038641.1">
    <property type="nucleotide sequence ID" value="NZ_FNAD01000012.1"/>
</dbReference>
<dbReference type="InterPro" id="IPR041581">
    <property type="entry name" value="Glyoxalase_6"/>
</dbReference>
<dbReference type="InterPro" id="IPR029068">
    <property type="entry name" value="Glyas_Bleomycin-R_OHBP_Dase"/>
</dbReference>
<dbReference type="Pfam" id="PF18029">
    <property type="entry name" value="Glyoxalase_6"/>
    <property type="match status" value="1"/>
</dbReference>
<evidence type="ECO:0000259" key="1">
    <source>
        <dbReference type="PROSITE" id="PS51819"/>
    </source>
</evidence>
<organism evidence="2 3">
    <name type="scientific">Glycomyces harbinensis</name>
    <dbReference type="NCBI Taxonomy" id="58114"/>
    <lineage>
        <taxon>Bacteria</taxon>
        <taxon>Bacillati</taxon>
        <taxon>Actinomycetota</taxon>
        <taxon>Actinomycetes</taxon>
        <taxon>Glycomycetales</taxon>
        <taxon>Glycomycetaceae</taxon>
        <taxon>Glycomyces</taxon>
    </lineage>
</organism>
<name>A0A1G7A0T8_9ACTN</name>
<feature type="domain" description="VOC" evidence="1">
    <location>
        <begin position="1"/>
        <end position="151"/>
    </location>
</feature>
<dbReference type="AlphaFoldDB" id="A0A1G7A0T8"/>
<proteinExistence type="predicted"/>